<evidence type="ECO:0000313" key="7">
    <source>
        <dbReference type="EMBL" id="REF36150.1"/>
    </source>
</evidence>
<keyword evidence="3 5" id="KW-1133">Transmembrane helix</keyword>
<comment type="subcellular location">
    <subcellularLocation>
        <location evidence="1">Endomembrane system</location>
        <topology evidence="1">Multi-pass membrane protein</topology>
    </subcellularLocation>
</comment>
<evidence type="ECO:0000256" key="2">
    <source>
        <dbReference type="ARBA" id="ARBA00022692"/>
    </source>
</evidence>
<evidence type="ECO:0000256" key="4">
    <source>
        <dbReference type="ARBA" id="ARBA00023136"/>
    </source>
</evidence>
<feature type="transmembrane region" description="Helical" evidence="5">
    <location>
        <begin position="39"/>
        <end position="59"/>
    </location>
</feature>
<dbReference type="Pfam" id="PF02656">
    <property type="entry name" value="DUF202"/>
    <property type="match status" value="1"/>
</dbReference>
<reference evidence="7 8" key="1">
    <citation type="submission" date="2018-08" db="EMBL/GenBank/DDBJ databases">
        <title>Sequencing the genomes of 1000 actinobacteria strains.</title>
        <authorList>
            <person name="Klenk H.-P."/>
        </authorList>
    </citation>
    <scope>NUCLEOTIDE SEQUENCE [LARGE SCALE GENOMIC DNA]</scope>
    <source>
        <strain evidence="7 8">DSM 22891</strain>
    </source>
</reference>
<dbReference type="GO" id="GO:0012505">
    <property type="term" value="C:endomembrane system"/>
    <property type="evidence" value="ECO:0007669"/>
    <property type="project" value="UniProtKB-SubCell"/>
</dbReference>
<protein>
    <submittedName>
        <fullName evidence="7">Uncharacterized protein DUF202</fullName>
    </submittedName>
</protein>
<accession>A0A3D9V7L0</accession>
<sequence>MLHERADQLERTALAWRRTLLALAINGALLVRVSGLTGTWALVAGVLLVAVTVPAWVVTSRTYRRLRGGPAVALLARGRFTVCAVVLVVVVGVCDLLAVLTHR</sequence>
<keyword evidence="2 5" id="KW-0812">Transmembrane</keyword>
<evidence type="ECO:0000259" key="6">
    <source>
        <dbReference type="Pfam" id="PF02656"/>
    </source>
</evidence>
<evidence type="ECO:0000313" key="8">
    <source>
        <dbReference type="Proteomes" id="UP000256485"/>
    </source>
</evidence>
<dbReference type="AlphaFoldDB" id="A0A3D9V7L0"/>
<evidence type="ECO:0000256" key="5">
    <source>
        <dbReference type="SAM" id="Phobius"/>
    </source>
</evidence>
<dbReference type="EMBL" id="QTUC01000001">
    <property type="protein sequence ID" value="REF36150.1"/>
    <property type="molecule type" value="Genomic_DNA"/>
</dbReference>
<dbReference type="Proteomes" id="UP000256485">
    <property type="component" value="Unassembled WGS sequence"/>
</dbReference>
<name>A0A3D9V7L0_THECX</name>
<feature type="domain" description="DUF202" evidence="6">
    <location>
        <begin position="8"/>
        <end position="66"/>
    </location>
</feature>
<gene>
    <name evidence="7" type="ORF">DFJ64_1550</name>
</gene>
<evidence type="ECO:0000256" key="1">
    <source>
        <dbReference type="ARBA" id="ARBA00004127"/>
    </source>
</evidence>
<evidence type="ECO:0000256" key="3">
    <source>
        <dbReference type="ARBA" id="ARBA00022989"/>
    </source>
</evidence>
<comment type="caution">
    <text evidence="7">The sequence shown here is derived from an EMBL/GenBank/DDBJ whole genome shotgun (WGS) entry which is preliminary data.</text>
</comment>
<organism evidence="7 8">
    <name type="scientific">Thermasporomyces composti</name>
    <dbReference type="NCBI Taxonomy" id="696763"/>
    <lineage>
        <taxon>Bacteria</taxon>
        <taxon>Bacillati</taxon>
        <taxon>Actinomycetota</taxon>
        <taxon>Actinomycetes</taxon>
        <taxon>Propionibacteriales</taxon>
        <taxon>Nocardioidaceae</taxon>
        <taxon>Thermasporomyces</taxon>
    </lineage>
</organism>
<proteinExistence type="predicted"/>
<dbReference type="InterPro" id="IPR003807">
    <property type="entry name" value="DUF202"/>
</dbReference>
<feature type="transmembrane region" description="Helical" evidence="5">
    <location>
        <begin position="80"/>
        <end position="100"/>
    </location>
</feature>
<feature type="transmembrane region" description="Helical" evidence="5">
    <location>
        <begin position="15"/>
        <end position="33"/>
    </location>
</feature>
<keyword evidence="8" id="KW-1185">Reference proteome</keyword>
<keyword evidence="4 5" id="KW-0472">Membrane</keyword>